<reference evidence="2 3" key="1">
    <citation type="submission" date="2021-06" db="EMBL/GenBank/DDBJ databases">
        <authorList>
            <person name="Palmer J.M."/>
        </authorList>
    </citation>
    <scope>NUCLEOTIDE SEQUENCE [LARGE SCALE GENOMIC DNA]</scope>
    <source>
        <strain evidence="2 3">XC_2019</strain>
        <tissue evidence="2">Muscle</tissue>
    </source>
</reference>
<keyword evidence="1" id="KW-0175">Coiled coil</keyword>
<feature type="coiled-coil region" evidence="1">
    <location>
        <begin position="135"/>
        <end position="190"/>
    </location>
</feature>
<evidence type="ECO:0000313" key="2">
    <source>
        <dbReference type="EMBL" id="MEQ2193781.1"/>
    </source>
</evidence>
<keyword evidence="3" id="KW-1185">Reference proteome</keyword>
<proteinExistence type="predicted"/>
<evidence type="ECO:0008006" key="4">
    <source>
        <dbReference type="Google" id="ProtNLM"/>
    </source>
</evidence>
<accession>A0ABV0QD83</accession>
<evidence type="ECO:0000313" key="3">
    <source>
        <dbReference type="Proteomes" id="UP001434883"/>
    </source>
</evidence>
<dbReference type="EMBL" id="JAHRIN010008685">
    <property type="protein sequence ID" value="MEQ2193781.1"/>
    <property type="molecule type" value="Genomic_DNA"/>
</dbReference>
<feature type="non-terminal residue" evidence="2">
    <location>
        <position position="1"/>
    </location>
</feature>
<dbReference type="Gene3D" id="1.10.287.1490">
    <property type="match status" value="1"/>
</dbReference>
<sequence length="310" mass="35615">SSVDFLMSDGEDEGSFLSLPAATFSQRPSLNAELNNTNSSHHQLLIKVNSPAGGGRLLQPTQHSDCFSRLEEEQLVLRLRTQVKELEEKLLDQTREAERLRSELELKSCRSSEFQKLDAVAGSCSCSRCPRTQEVEALRREVSHWESQARQREQQLAELGQELQEKSCRVEAMQQQLDDSKRQLEDSRKRRADGEHNLHLRLQECEEELARRAATPPRVKVKKCWSGVRMNLLSLQPALRTLTSDYNCLKKQVQDFPSMLDKAISEAKQEICQVISDVSSTNQELLRKYKREMNLRKKCHNELVRLKGLT</sequence>
<name>A0ABV0QD83_9TELE</name>
<protein>
    <recommendedName>
        <fullName evidence="4">DISC1 scaffold protein</fullName>
    </recommendedName>
</protein>
<feature type="coiled-coil region" evidence="1">
    <location>
        <begin position="69"/>
        <end position="107"/>
    </location>
</feature>
<comment type="caution">
    <text evidence="2">The sequence shown here is derived from an EMBL/GenBank/DDBJ whole genome shotgun (WGS) entry which is preliminary data.</text>
</comment>
<evidence type="ECO:0000256" key="1">
    <source>
        <dbReference type="SAM" id="Coils"/>
    </source>
</evidence>
<gene>
    <name evidence="2" type="ORF">XENOCAPTIV_013563</name>
</gene>
<dbReference type="Proteomes" id="UP001434883">
    <property type="component" value="Unassembled WGS sequence"/>
</dbReference>
<organism evidence="2 3">
    <name type="scientific">Xenoophorus captivus</name>
    <dbReference type="NCBI Taxonomy" id="1517983"/>
    <lineage>
        <taxon>Eukaryota</taxon>
        <taxon>Metazoa</taxon>
        <taxon>Chordata</taxon>
        <taxon>Craniata</taxon>
        <taxon>Vertebrata</taxon>
        <taxon>Euteleostomi</taxon>
        <taxon>Actinopterygii</taxon>
        <taxon>Neopterygii</taxon>
        <taxon>Teleostei</taxon>
        <taxon>Neoteleostei</taxon>
        <taxon>Acanthomorphata</taxon>
        <taxon>Ovalentaria</taxon>
        <taxon>Atherinomorphae</taxon>
        <taxon>Cyprinodontiformes</taxon>
        <taxon>Goodeidae</taxon>
        <taxon>Xenoophorus</taxon>
    </lineage>
</organism>